<dbReference type="PANTHER" id="PTHR23175:SF5">
    <property type="entry name" value="RHO GTPASE-ACTIVATING PROTEIN 23"/>
    <property type="match status" value="1"/>
</dbReference>
<dbReference type="OrthoDB" id="6281275at2759"/>
<dbReference type="EMBL" id="CAAE01019497">
    <property type="protein sequence ID" value="CAG13993.1"/>
    <property type="molecule type" value="Genomic_DNA"/>
</dbReference>
<feature type="region of interest" description="Disordered" evidence="1">
    <location>
        <begin position="75"/>
        <end position="96"/>
    </location>
</feature>
<proteinExistence type="predicted"/>
<accession>Q4RC90</accession>
<evidence type="ECO:0000313" key="2">
    <source>
        <dbReference type="EMBL" id="CAG13993.1"/>
    </source>
</evidence>
<gene>
    <name evidence="2" type="ORF">GSTENG00037734001</name>
</gene>
<feature type="non-terminal residue" evidence="2">
    <location>
        <position position="1"/>
    </location>
</feature>
<dbReference type="KEGG" id="tng:GSTEN00037734G001"/>
<protein>
    <submittedName>
        <fullName evidence="2">(spotted green pufferfish) hypothetical protein</fullName>
    </submittedName>
</protein>
<name>Q4RC90_TETNG</name>
<comment type="caution">
    <text evidence="2">The sequence shown here is derived from an EMBL/GenBank/DDBJ whole genome shotgun (WGS) entry which is preliminary data.</text>
</comment>
<reference evidence="2" key="2">
    <citation type="submission" date="2004-02" db="EMBL/GenBank/DDBJ databases">
        <authorList>
            <consortium name="Genoscope"/>
            <consortium name="Whitehead Institute Centre for Genome Research"/>
        </authorList>
    </citation>
    <scope>NUCLEOTIDE SEQUENCE</scope>
</reference>
<dbReference type="AlphaFoldDB" id="Q4RC90"/>
<organism evidence="2">
    <name type="scientific">Tetraodon nigroviridis</name>
    <name type="common">Spotted green pufferfish</name>
    <name type="synonym">Chelonodon nigroviridis</name>
    <dbReference type="NCBI Taxonomy" id="99883"/>
    <lineage>
        <taxon>Eukaryota</taxon>
        <taxon>Metazoa</taxon>
        <taxon>Chordata</taxon>
        <taxon>Craniata</taxon>
        <taxon>Vertebrata</taxon>
        <taxon>Euteleostomi</taxon>
        <taxon>Actinopterygii</taxon>
        <taxon>Neopterygii</taxon>
        <taxon>Teleostei</taxon>
        <taxon>Neoteleostei</taxon>
        <taxon>Acanthomorphata</taxon>
        <taxon>Eupercaria</taxon>
        <taxon>Tetraodontiformes</taxon>
        <taxon>Tetradontoidea</taxon>
        <taxon>Tetraodontidae</taxon>
        <taxon>Tetraodon</taxon>
    </lineage>
</organism>
<dbReference type="PANTHER" id="PTHR23175">
    <property type="entry name" value="PDZ DOMAIN-CONTAINING PROTEIN"/>
    <property type="match status" value="1"/>
</dbReference>
<sequence length="128" mass="14467">MPKVSGGAPTASGQEWKFYCSVGVDCSDAEPRCIWMAVLRCLSPSASPRRIPITSTQHRGCQRHLKHHRLTLPKEKRDGNATRCRPVSSGNMTELPRQHPRTLILQKNSQDFGFTLRHFIVYPPESEV</sequence>
<evidence type="ECO:0000256" key="1">
    <source>
        <dbReference type="SAM" id="MobiDB-lite"/>
    </source>
</evidence>
<reference evidence="2" key="1">
    <citation type="journal article" date="2004" name="Nature">
        <title>Genome duplication in the teleost fish Tetraodon nigroviridis reveals the early vertebrate proto-karyotype.</title>
        <authorList>
            <person name="Jaillon O."/>
            <person name="Aury J.-M."/>
            <person name="Brunet F."/>
            <person name="Petit J.-L."/>
            <person name="Stange-Thomann N."/>
            <person name="Mauceli E."/>
            <person name="Bouneau L."/>
            <person name="Fischer C."/>
            <person name="Ozouf-Costaz C."/>
            <person name="Bernot A."/>
            <person name="Nicaud S."/>
            <person name="Jaffe D."/>
            <person name="Fisher S."/>
            <person name="Lutfalla G."/>
            <person name="Dossat C."/>
            <person name="Segurens B."/>
            <person name="Dasilva C."/>
            <person name="Salanoubat M."/>
            <person name="Levy M."/>
            <person name="Boudet N."/>
            <person name="Castellano S."/>
            <person name="Anthouard V."/>
            <person name="Jubin C."/>
            <person name="Castelli V."/>
            <person name="Katinka M."/>
            <person name="Vacherie B."/>
            <person name="Biemont C."/>
            <person name="Skalli Z."/>
            <person name="Cattolico L."/>
            <person name="Poulain J."/>
            <person name="De Berardinis V."/>
            <person name="Cruaud C."/>
            <person name="Duprat S."/>
            <person name="Brottier P."/>
            <person name="Coutanceau J.-P."/>
            <person name="Gouzy J."/>
            <person name="Parra G."/>
            <person name="Lardier G."/>
            <person name="Chapple C."/>
            <person name="McKernan K.J."/>
            <person name="McEwan P."/>
            <person name="Bosak S."/>
            <person name="Kellis M."/>
            <person name="Volff J.-N."/>
            <person name="Guigo R."/>
            <person name="Zody M.C."/>
            <person name="Mesirov J."/>
            <person name="Lindblad-Toh K."/>
            <person name="Birren B."/>
            <person name="Nusbaum C."/>
            <person name="Kahn D."/>
            <person name="Robinson-Rechavi M."/>
            <person name="Laudet V."/>
            <person name="Schachter V."/>
            <person name="Quetier F."/>
            <person name="Saurin W."/>
            <person name="Scarpelli C."/>
            <person name="Wincker P."/>
            <person name="Lander E.S."/>
            <person name="Weissenbach J."/>
            <person name="Roest Crollius H."/>
        </authorList>
    </citation>
    <scope>NUCLEOTIDE SEQUENCE [LARGE SCALE GENOMIC DNA]</scope>
</reference>
<dbReference type="InterPro" id="IPR036034">
    <property type="entry name" value="PDZ_sf"/>
</dbReference>
<dbReference type="Gene3D" id="2.30.42.10">
    <property type="match status" value="1"/>
</dbReference>